<accession>A0A845GHC4</accession>
<sequence>MDRPALRALPERPYEYAEWTVARVGVDYHVDIGGHYYSAPCHHARAQVDVRVMRVTVEIVERGQRIASHALCAFKGRHPTIAAHMPPAHR</sequence>
<name>A0A845GHC4_9BURK</name>
<feature type="domain" description="Transposase for insertion sequence element IS21-like C-terminal" evidence="1">
    <location>
        <begin position="9"/>
        <end position="78"/>
    </location>
</feature>
<dbReference type="RefSeq" id="WP_161081954.1">
    <property type="nucleotide sequence ID" value="NZ_WWCX01000001.1"/>
</dbReference>
<evidence type="ECO:0000259" key="1">
    <source>
        <dbReference type="Pfam" id="PF22483"/>
    </source>
</evidence>
<organism evidence="2 3">
    <name type="scientific">Duganella vulcania</name>
    <dbReference type="NCBI Taxonomy" id="2692166"/>
    <lineage>
        <taxon>Bacteria</taxon>
        <taxon>Pseudomonadati</taxon>
        <taxon>Pseudomonadota</taxon>
        <taxon>Betaproteobacteria</taxon>
        <taxon>Burkholderiales</taxon>
        <taxon>Oxalobacteraceae</taxon>
        <taxon>Telluria group</taxon>
        <taxon>Duganella</taxon>
    </lineage>
</organism>
<proteinExistence type="predicted"/>
<dbReference type="AlphaFoldDB" id="A0A845GHC4"/>
<protein>
    <recommendedName>
        <fullName evidence="1">Transposase for insertion sequence element IS21-like C-terminal domain-containing protein</fullName>
    </recommendedName>
</protein>
<gene>
    <name evidence="2" type="ORF">GTP90_02340</name>
</gene>
<dbReference type="Pfam" id="PF22483">
    <property type="entry name" value="Mu-transpos_C_2"/>
    <property type="match status" value="1"/>
</dbReference>
<evidence type="ECO:0000313" key="3">
    <source>
        <dbReference type="Proteomes" id="UP000447355"/>
    </source>
</evidence>
<comment type="caution">
    <text evidence="2">The sequence shown here is derived from an EMBL/GenBank/DDBJ whole genome shotgun (WGS) entry which is preliminary data.</text>
</comment>
<evidence type="ECO:0000313" key="2">
    <source>
        <dbReference type="EMBL" id="MYM92696.1"/>
    </source>
</evidence>
<dbReference type="EMBL" id="WWCX01000001">
    <property type="protein sequence ID" value="MYM92696.1"/>
    <property type="molecule type" value="Genomic_DNA"/>
</dbReference>
<dbReference type="Proteomes" id="UP000447355">
    <property type="component" value="Unassembled WGS sequence"/>
</dbReference>
<dbReference type="PANTHER" id="PTHR35004">
    <property type="entry name" value="TRANSPOSASE RV3428C-RELATED"/>
    <property type="match status" value="1"/>
</dbReference>
<reference evidence="2" key="1">
    <citation type="submission" date="2019-12" db="EMBL/GenBank/DDBJ databases">
        <title>Novel species isolated from a subtropical stream in China.</title>
        <authorList>
            <person name="Lu H."/>
        </authorList>
    </citation>
    <scope>NUCLEOTIDE SEQUENCE [LARGE SCALE GENOMIC DNA]</scope>
    <source>
        <strain evidence="2">FT81W</strain>
    </source>
</reference>
<dbReference type="PANTHER" id="PTHR35004:SF8">
    <property type="entry name" value="TRANSPOSASE RV3428C-RELATED"/>
    <property type="match status" value="1"/>
</dbReference>
<dbReference type="InterPro" id="IPR054353">
    <property type="entry name" value="IstA-like_C"/>
</dbReference>